<feature type="transmembrane region" description="Helical" evidence="4">
    <location>
        <begin position="6"/>
        <end position="27"/>
    </location>
</feature>
<comment type="caution">
    <text evidence="5">The sequence shown here is derived from an EMBL/GenBank/DDBJ whole genome shotgun (WGS) entry which is preliminary data.</text>
</comment>
<dbReference type="OrthoDB" id="509324at2"/>
<keyword evidence="1" id="KW-0677">Repeat</keyword>
<accession>A0A4R2NG63</accession>
<feature type="repeat" description="TPR" evidence="3">
    <location>
        <begin position="609"/>
        <end position="642"/>
    </location>
</feature>
<keyword evidence="6" id="KW-1185">Reference proteome</keyword>
<dbReference type="PROSITE" id="PS50005">
    <property type="entry name" value="TPR"/>
    <property type="match status" value="1"/>
</dbReference>
<keyword evidence="4" id="KW-1133">Transmembrane helix</keyword>
<dbReference type="PANTHER" id="PTHR44858">
    <property type="entry name" value="TETRATRICOPEPTIDE REPEAT PROTEIN 6"/>
    <property type="match status" value="1"/>
</dbReference>
<dbReference type="InterPro" id="IPR050498">
    <property type="entry name" value="Ycf3"/>
</dbReference>
<dbReference type="RefSeq" id="WP_119011863.1">
    <property type="nucleotide sequence ID" value="NZ_QXNC01000001.1"/>
</dbReference>
<evidence type="ECO:0000256" key="2">
    <source>
        <dbReference type="ARBA" id="ARBA00022803"/>
    </source>
</evidence>
<evidence type="ECO:0000313" key="6">
    <source>
        <dbReference type="Proteomes" id="UP000295182"/>
    </source>
</evidence>
<dbReference type="InterPro" id="IPR019734">
    <property type="entry name" value="TPR_rpt"/>
</dbReference>
<dbReference type="EMBL" id="SLXH01000002">
    <property type="protein sequence ID" value="TCP20182.1"/>
    <property type="molecule type" value="Genomic_DNA"/>
</dbReference>
<organism evidence="5 6">
    <name type="scientific">Simplicispira metamorpha</name>
    <dbReference type="NCBI Taxonomy" id="80881"/>
    <lineage>
        <taxon>Bacteria</taxon>
        <taxon>Pseudomonadati</taxon>
        <taxon>Pseudomonadota</taxon>
        <taxon>Betaproteobacteria</taxon>
        <taxon>Burkholderiales</taxon>
        <taxon>Comamonadaceae</taxon>
        <taxon>Simplicispira</taxon>
    </lineage>
</organism>
<dbReference type="SMART" id="SM00028">
    <property type="entry name" value="TPR"/>
    <property type="match status" value="3"/>
</dbReference>
<evidence type="ECO:0000256" key="1">
    <source>
        <dbReference type="ARBA" id="ARBA00022737"/>
    </source>
</evidence>
<feature type="transmembrane region" description="Helical" evidence="4">
    <location>
        <begin position="274"/>
        <end position="294"/>
    </location>
</feature>
<keyword evidence="2 3" id="KW-0802">TPR repeat</keyword>
<dbReference type="SUPFAM" id="SSF48452">
    <property type="entry name" value="TPR-like"/>
    <property type="match status" value="1"/>
</dbReference>
<dbReference type="Gene3D" id="1.25.40.10">
    <property type="entry name" value="Tetratricopeptide repeat domain"/>
    <property type="match status" value="2"/>
</dbReference>
<keyword evidence="4" id="KW-0472">Membrane</keyword>
<feature type="transmembrane region" description="Helical" evidence="4">
    <location>
        <begin position="364"/>
        <end position="382"/>
    </location>
</feature>
<dbReference type="AlphaFoldDB" id="A0A4R2NG63"/>
<proteinExistence type="predicted"/>
<feature type="transmembrane region" description="Helical" evidence="4">
    <location>
        <begin position="121"/>
        <end position="141"/>
    </location>
</feature>
<dbReference type="InterPro" id="IPR011990">
    <property type="entry name" value="TPR-like_helical_dom_sf"/>
</dbReference>
<reference evidence="5 6" key="1">
    <citation type="submission" date="2019-03" db="EMBL/GenBank/DDBJ databases">
        <title>Genomic Encyclopedia of Type Strains, Phase IV (KMG-IV): sequencing the most valuable type-strain genomes for metagenomic binning, comparative biology and taxonomic classification.</title>
        <authorList>
            <person name="Goeker M."/>
        </authorList>
    </citation>
    <scope>NUCLEOTIDE SEQUENCE [LARGE SCALE GENOMIC DNA]</scope>
    <source>
        <strain evidence="5 6">DSM 1837</strain>
    </source>
</reference>
<gene>
    <name evidence="5" type="ORF">EV674_102150</name>
</gene>
<keyword evidence="4" id="KW-0812">Transmembrane</keyword>
<protein>
    <submittedName>
        <fullName evidence="5">Tetratricopeptide repeat protein</fullName>
    </submittedName>
</protein>
<feature type="transmembrane region" description="Helical" evidence="4">
    <location>
        <begin position="306"/>
        <end position="328"/>
    </location>
</feature>
<feature type="transmembrane region" description="Helical" evidence="4">
    <location>
        <begin position="173"/>
        <end position="202"/>
    </location>
</feature>
<feature type="transmembrane region" description="Helical" evidence="4">
    <location>
        <begin position="388"/>
        <end position="405"/>
    </location>
</feature>
<dbReference type="PANTHER" id="PTHR44858:SF1">
    <property type="entry name" value="UDP-N-ACETYLGLUCOSAMINE--PEPTIDE N-ACETYLGLUCOSAMINYLTRANSFERASE SPINDLY-RELATED"/>
    <property type="match status" value="1"/>
</dbReference>
<dbReference type="Proteomes" id="UP000295182">
    <property type="component" value="Unassembled WGS sequence"/>
</dbReference>
<feature type="transmembrane region" description="Helical" evidence="4">
    <location>
        <begin position="334"/>
        <end position="357"/>
    </location>
</feature>
<feature type="transmembrane region" description="Helical" evidence="4">
    <location>
        <begin position="148"/>
        <end position="167"/>
    </location>
</feature>
<name>A0A4R2NG63_9BURK</name>
<evidence type="ECO:0000256" key="3">
    <source>
        <dbReference type="PROSITE-ProRule" id="PRU00339"/>
    </source>
</evidence>
<feature type="transmembrane region" description="Helical" evidence="4">
    <location>
        <begin position="79"/>
        <end position="96"/>
    </location>
</feature>
<evidence type="ECO:0000256" key="4">
    <source>
        <dbReference type="SAM" id="Phobius"/>
    </source>
</evidence>
<sequence length="659" mass="72811">MKKTSLWAFVFSAIVLVAVLGIYLPGLHNELLFDDQRLVEGTIFEGYGSLLAFKQRMLSYGSFVWVQEVFGTGWWKQRLVNIALHLATVAALYALLRELLARVRFPSEFEASGYFEDSRTAALRMGVALFAVHPVAVYAVGYLVQRSILMATLLCVLACWFYVRGLLTHAKHWYLWALLSYVGAVLSKEHAFLLAVMALPLYIFIRRPSWKKTLLMAVVSMAVLGVASAVLWSIYGSAFATAFDARSQEFIRQLELLSPGIGGRMYPLSILNEAWLFFTYGALWFFPNVGWMSIDLRPVFPLSLTSFPHIVGGAGYVALLAASVWFFWRGRGALSFAALCLLFPLLLFFTEFATVWVQDPLVLYRSYLWAIAVPGLIAVVLTGFSPRTIYTVGGVLALLLSGLAAERNLSLRDGLTAWADAAEKIDTKAPANAVGRWQAFLNLGGYHVEQGSRAEARKALHTALALGENNGYALFNLGLADQYDKKHAQALTWFARSEAKGFAMPMLHYHKGESLFALGQWEQAYQSLSQSLTTPLSPPEHTKYRTLRAEAALAAQQYDVAIADFELLLKDTPRSSRLLQGLGLAQVGKGNAPAALAIFNPLVAQSPNAAAYYGRAMAHLKAGNKEASLKDLDQTIALEPGNPRYRDIRAQIAADRAPR</sequence>
<evidence type="ECO:0000313" key="5">
    <source>
        <dbReference type="EMBL" id="TCP20182.1"/>
    </source>
</evidence>
<feature type="transmembrane region" description="Helical" evidence="4">
    <location>
        <begin position="214"/>
        <end position="235"/>
    </location>
</feature>
<dbReference type="Pfam" id="PF13432">
    <property type="entry name" value="TPR_16"/>
    <property type="match status" value="2"/>
</dbReference>